<reference evidence="1" key="2">
    <citation type="journal article" date="2023" name="Commun. Biol.">
        <title>Intrasexual cuticular hydrocarbon dimorphism in a wasp sheds light on hydrocarbon biosynthesis genes in Hymenoptera.</title>
        <authorList>
            <person name="Moris V.C."/>
            <person name="Podsiadlowski L."/>
            <person name="Martin S."/>
            <person name="Oeyen J.P."/>
            <person name="Donath A."/>
            <person name="Petersen M."/>
            <person name="Wilbrandt J."/>
            <person name="Misof B."/>
            <person name="Liedtke D."/>
            <person name="Thamm M."/>
            <person name="Scheiner R."/>
            <person name="Schmitt T."/>
            <person name="Niehuis O."/>
        </authorList>
    </citation>
    <scope>NUCLEOTIDE SEQUENCE</scope>
    <source>
        <strain evidence="1">GBR_01_08_01A</strain>
    </source>
</reference>
<protein>
    <submittedName>
        <fullName evidence="1">Uncharacterized protein</fullName>
    </submittedName>
</protein>
<evidence type="ECO:0000313" key="1">
    <source>
        <dbReference type="EMBL" id="KAK2584092.1"/>
    </source>
</evidence>
<name>A0AAD9RQL8_9HYME</name>
<keyword evidence="2" id="KW-1185">Reference proteome</keyword>
<sequence length="91" mass="10574">MEDSYNGARLYTNTIITILYRLHIKQHDHATVGNEQENEIEKKTNGCNNANAKRDDGETSKLLLPMMNNVDDIQIHPWKYQTAVRNLQMIM</sequence>
<dbReference type="AlphaFoldDB" id="A0AAD9RQL8"/>
<evidence type="ECO:0000313" key="2">
    <source>
        <dbReference type="Proteomes" id="UP001258017"/>
    </source>
</evidence>
<dbReference type="Proteomes" id="UP001258017">
    <property type="component" value="Unassembled WGS sequence"/>
</dbReference>
<proteinExistence type="predicted"/>
<organism evidence="1 2">
    <name type="scientific">Odynerus spinipes</name>
    <dbReference type="NCBI Taxonomy" id="1348599"/>
    <lineage>
        <taxon>Eukaryota</taxon>
        <taxon>Metazoa</taxon>
        <taxon>Ecdysozoa</taxon>
        <taxon>Arthropoda</taxon>
        <taxon>Hexapoda</taxon>
        <taxon>Insecta</taxon>
        <taxon>Pterygota</taxon>
        <taxon>Neoptera</taxon>
        <taxon>Endopterygota</taxon>
        <taxon>Hymenoptera</taxon>
        <taxon>Apocrita</taxon>
        <taxon>Aculeata</taxon>
        <taxon>Vespoidea</taxon>
        <taxon>Vespidae</taxon>
        <taxon>Eumeninae</taxon>
        <taxon>Odynerus</taxon>
    </lineage>
</organism>
<gene>
    <name evidence="1" type="ORF">KPH14_006535</name>
</gene>
<reference evidence="1" key="1">
    <citation type="submission" date="2021-08" db="EMBL/GenBank/DDBJ databases">
        <authorList>
            <person name="Misof B."/>
            <person name="Oliver O."/>
            <person name="Podsiadlowski L."/>
            <person name="Donath A."/>
            <person name="Peters R."/>
            <person name="Mayer C."/>
            <person name="Rust J."/>
            <person name="Gunkel S."/>
            <person name="Lesny P."/>
            <person name="Martin S."/>
            <person name="Oeyen J.P."/>
            <person name="Petersen M."/>
            <person name="Panagiotis P."/>
            <person name="Wilbrandt J."/>
            <person name="Tanja T."/>
        </authorList>
    </citation>
    <scope>NUCLEOTIDE SEQUENCE</scope>
    <source>
        <strain evidence="1">GBR_01_08_01A</strain>
        <tissue evidence="1">Thorax + abdomen</tissue>
    </source>
</reference>
<accession>A0AAD9RQL8</accession>
<comment type="caution">
    <text evidence="1">The sequence shown here is derived from an EMBL/GenBank/DDBJ whole genome shotgun (WGS) entry which is preliminary data.</text>
</comment>
<dbReference type="EMBL" id="JAIFRP010000026">
    <property type="protein sequence ID" value="KAK2584092.1"/>
    <property type="molecule type" value="Genomic_DNA"/>
</dbReference>